<keyword evidence="2" id="KW-1185">Reference proteome</keyword>
<proteinExistence type="predicted"/>
<accession>A0A1W1HFB7</accession>
<dbReference type="EMBL" id="FWEV01000185">
    <property type="protein sequence ID" value="SLM31065.1"/>
    <property type="molecule type" value="Genomic_DNA"/>
</dbReference>
<evidence type="ECO:0000313" key="2">
    <source>
        <dbReference type="Proteomes" id="UP000191931"/>
    </source>
</evidence>
<dbReference type="AlphaFoldDB" id="A0A1W1HFB7"/>
<gene>
    <name evidence="1" type="ORF">MTBBW1_2650002</name>
</gene>
<sequence length="260" mass="30329">MAIQDDTNASKYLKKAQKIDIISFNVINQAFEIAKKQGELQKCLHLLMAFNDLHSSLNQRLRIAILKANILYLIGEKATSFHWIESCLSLKEFKLCEALFNLRQNINAQNKISQDNLTWKDNNFVVLNEIKDKSILILNCAPPILLDSIFHQIKFEGNKIDILTPNDIHCIDPAKFNTIYRLKKQGTIFDFDNDKDTLDKKILEQTYDIIIILMSEYNKSYYNDLIRLAGMLSKNRSIYMYSMAQIFIKSFTNLLIYHEF</sequence>
<reference evidence="1 2" key="1">
    <citation type="submission" date="2017-03" db="EMBL/GenBank/DDBJ databases">
        <authorList>
            <person name="Afonso C.L."/>
            <person name="Miller P.J."/>
            <person name="Scott M.A."/>
            <person name="Spackman E."/>
            <person name="Goraichik I."/>
            <person name="Dimitrov K.M."/>
            <person name="Suarez D.L."/>
            <person name="Swayne D.E."/>
        </authorList>
    </citation>
    <scope>NUCLEOTIDE SEQUENCE [LARGE SCALE GENOMIC DNA]</scope>
    <source>
        <strain evidence="1">PRJEB14757</strain>
    </source>
</reference>
<organism evidence="1 2">
    <name type="scientific">Desulfamplus magnetovallimortis</name>
    <dbReference type="NCBI Taxonomy" id="1246637"/>
    <lineage>
        <taxon>Bacteria</taxon>
        <taxon>Pseudomonadati</taxon>
        <taxon>Thermodesulfobacteriota</taxon>
        <taxon>Desulfobacteria</taxon>
        <taxon>Desulfobacterales</taxon>
        <taxon>Desulfobacteraceae</taxon>
        <taxon>Desulfamplus</taxon>
    </lineage>
</organism>
<dbReference type="STRING" id="1246637.MTBBW1_2650002"/>
<protein>
    <submittedName>
        <fullName evidence="1">Uncharacterized protein</fullName>
    </submittedName>
</protein>
<dbReference type="RefSeq" id="WP_080809849.1">
    <property type="nucleotide sequence ID" value="NZ_LT828573.1"/>
</dbReference>
<name>A0A1W1HFB7_9BACT</name>
<dbReference type="Proteomes" id="UP000191931">
    <property type="component" value="Unassembled WGS sequence"/>
</dbReference>
<evidence type="ECO:0000313" key="1">
    <source>
        <dbReference type="EMBL" id="SLM31065.1"/>
    </source>
</evidence>